<evidence type="ECO:0000313" key="15">
    <source>
        <dbReference type="WBParaSite" id="Hba_12930"/>
    </source>
</evidence>
<keyword evidence="12" id="KW-0539">Nucleus</keyword>
<dbReference type="Proteomes" id="UP000095283">
    <property type="component" value="Unplaced"/>
</dbReference>
<keyword evidence="5" id="KW-0112">Calmodulin-binding</keyword>
<dbReference type="InterPro" id="IPR036910">
    <property type="entry name" value="HMG_box_dom_sf"/>
</dbReference>
<dbReference type="GO" id="GO:0005516">
    <property type="term" value="F:calmodulin binding"/>
    <property type="evidence" value="ECO:0007669"/>
    <property type="project" value="UniProtKB-KW"/>
</dbReference>
<dbReference type="Gene3D" id="1.10.30.10">
    <property type="entry name" value="High mobility group box domain"/>
    <property type="match status" value="1"/>
</dbReference>
<dbReference type="GO" id="GO:0016607">
    <property type="term" value="C:nuclear speck"/>
    <property type="evidence" value="ECO:0007669"/>
    <property type="project" value="UniProtKB-SubCell"/>
</dbReference>
<dbReference type="InterPro" id="IPR050140">
    <property type="entry name" value="SRY-related_HMG-box_TF-like"/>
</dbReference>
<keyword evidence="8" id="KW-0010">Activator</keyword>
<keyword evidence="9" id="KW-0804">Transcription</keyword>
<accession>A0A1I7X632</accession>
<name>A0A1I7X632_HETBA</name>
<dbReference type="SMART" id="SM00398">
    <property type="entry name" value="HMG"/>
    <property type="match status" value="1"/>
</dbReference>
<evidence type="ECO:0000259" key="13">
    <source>
        <dbReference type="PROSITE" id="PS50118"/>
    </source>
</evidence>
<dbReference type="SUPFAM" id="SSF47095">
    <property type="entry name" value="HMG-box"/>
    <property type="match status" value="1"/>
</dbReference>
<keyword evidence="6" id="KW-0726">Sexual differentiation</keyword>
<evidence type="ECO:0000256" key="10">
    <source>
        <dbReference type="ARBA" id="ARBA00032498"/>
    </source>
</evidence>
<keyword evidence="4" id="KW-0221">Differentiation</keyword>
<evidence type="ECO:0000256" key="7">
    <source>
        <dbReference type="ARBA" id="ARBA00023125"/>
    </source>
</evidence>
<dbReference type="Pfam" id="PF00505">
    <property type="entry name" value="HMG_box"/>
    <property type="match status" value="1"/>
</dbReference>
<dbReference type="CDD" id="cd22004">
    <property type="entry name" value="HMG-box_SOX"/>
    <property type="match status" value="1"/>
</dbReference>
<sequence length="240" mass="27806">MLLPWSHEFTAAEEVILLNSMTTLSTLPLPTAPPSLTTWTTACEVGKHSPEPEGSNETTPTIYEISAEENSPSAVDKNIQRIKRPMNAFMVWSQMRRAEISSKCSKIHNSHISKVLGMEWRALTEEQKQPYVEKKEDSKMYRSVLKVKKKELMKARELRDDLFREHPNYVYRPRKRKQRIIRTPQSIDEIPVFSPEIPERTTMPSDLTALHLINVPSNPILFNQLFYAQILAQLSQYNRL</sequence>
<keyword evidence="14" id="KW-1185">Reference proteome</keyword>
<feature type="DNA-binding region" description="HMG box" evidence="12">
    <location>
        <begin position="82"/>
        <end position="149"/>
    </location>
</feature>
<evidence type="ECO:0000256" key="1">
    <source>
        <dbReference type="ARBA" id="ARBA00004324"/>
    </source>
</evidence>
<protein>
    <recommendedName>
        <fullName evidence="3">Sex-determining region Y protein</fullName>
    </recommendedName>
    <alternativeName>
        <fullName evidence="10">Testis-determining factor</fullName>
    </alternativeName>
</protein>
<evidence type="ECO:0000256" key="6">
    <source>
        <dbReference type="ARBA" id="ARBA00022928"/>
    </source>
</evidence>
<evidence type="ECO:0000256" key="8">
    <source>
        <dbReference type="ARBA" id="ARBA00023159"/>
    </source>
</evidence>
<evidence type="ECO:0000256" key="12">
    <source>
        <dbReference type="PROSITE-ProRule" id="PRU00267"/>
    </source>
</evidence>
<keyword evidence="7 12" id="KW-0238">DNA-binding</keyword>
<evidence type="ECO:0000313" key="14">
    <source>
        <dbReference type="Proteomes" id="UP000095283"/>
    </source>
</evidence>
<evidence type="ECO:0000256" key="3">
    <source>
        <dbReference type="ARBA" id="ARBA00019052"/>
    </source>
</evidence>
<evidence type="ECO:0000256" key="5">
    <source>
        <dbReference type="ARBA" id="ARBA00022860"/>
    </source>
</evidence>
<evidence type="ECO:0000256" key="4">
    <source>
        <dbReference type="ARBA" id="ARBA00022782"/>
    </source>
</evidence>
<comment type="function">
    <text evidence="11">Transcriptional regulator that controls a genetic switch in male development. It is necessary and sufficient for initiating male sex determination by directing the development of supporting cell precursors (pre-Sertoli cells) as Sertoli rather than granulosa cells. Involved in different aspects of gene regulation including promoter activation or repression. Binds to the DNA consensus sequence 5'-[AT]AACAA[AT]-3'. SRY HMG box recognizes DNA by partial intercalation in the minor groove and promotes DNA bending. Also involved in pre-mRNA splicing. In male adult brain involved in the maintenance of motor functions of dopaminergic neurons.</text>
</comment>
<proteinExistence type="inferred from homology"/>
<dbReference type="WBParaSite" id="Hba_12930">
    <property type="protein sequence ID" value="Hba_12930"/>
    <property type="gene ID" value="Hba_12930"/>
</dbReference>
<evidence type="ECO:0000256" key="2">
    <source>
        <dbReference type="ARBA" id="ARBA00005998"/>
    </source>
</evidence>
<dbReference type="PANTHER" id="PTHR10270">
    <property type="entry name" value="SOX TRANSCRIPTION FACTOR"/>
    <property type="match status" value="1"/>
</dbReference>
<comment type="similarity">
    <text evidence="2">Belongs to the SRY family.</text>
</comment>
<dbReference type="GO" id="GO:0000978">
    <property type="term" value="F:RNA polymerase II cis-regulatory region sequence-specific DNA binding"/>
    <property type="evidence" value="ECO:0007669"/>
    <property type="project" value="TreeGrafter"/>
</dbReference>
<feature type="domain" description="HMG box" evidence="13">
    <location>
        <begin position="82"/>
        <end position="149"/>
    </location>
</feature>
<reference evidence="15" key="1">
    <citation type="submission" date="2016-11" db="UniProtKB">
        <authorList>
            <consortium name="WormBaseParasite"/>
        </authorList>
    </citation>
    <scope>IDENTIFICATION</scope>
</reference>
<dbReference type="GO" id="GO:0007548">
    <property type="term" value="P:sex differentiation"/>
    <property type="evidence" value="ECO:0007669"/>
    <property type="project" value="UniProtKB-KW"/>
</dbReference>
<organism evidence="14 15">
    <name type="scientific">Heterorhabditis bacteriophora</name>
    <name type="common">Entomopathogenic nematode worm</name>
    <dbReference type="NCBI Taxonomy" id="37862"/>
    <lineage>
        <taxon>Eukaryota</taxon>
        <taxon>Metazoa</taxon>
        <taxon>Ecdysozoa</taxon>
        <taxon>Nematoda</taxon>
        <taxon>Chromadorea</taxon>
        <taxon>Rhabditida</taxon>
        <taxon>Rhabditina</taxon>
        <taxon>Rhabditomorpha</taxon>
        <taxon>Strongyloidea</taxon>
        <taxon>Heterorhabditidae</taxon>
        <taxon>Heterorhabditis</taxon>
    </lineage>
</organism>
<dbReference type="InterPro" id="IPR009071">
    <property type="entry name" value="HMG_box_dom"/>
</dbReference>
<dbReference type="GO" id="GO:0001228">
    <property type="term" value="F:DNA-binding transcription activator activity, RNA polymerase II-specific"/>
    <property type="evidence" value="ECO:0007669"/>
    <property type="project" value="TreeGrafter"/>
</dbReference>
<dbReference type="AlphaFoldDB" id="A0A1I7X632"/>
<dbReference type="PANTHER" id="PTHR10270:SF161">
    <property type="entry name" value="SEX-DETERMINING REGION Y PROTEIN"/>
    <property type="match status" value="1"/>
</dbReference>
<dbReference type="PROSITE" id="PS50118">
    <property type="entry name" value="HMG_BOX_2"/>
    <property type="match status" value="1"/>
</dbReference>
<evidence type="ECO:0000256" key="9">
    <source>
        <dbReference type="ARBA" id="ARBA00023163"/>
    </source>
</evidence>
<comment type="subcellular location">
    <subcellularLocation>
        <location evidence="1">Nucleus speckle</location>
    </subcellularLocation>
</comment>
<evidence type="ECO:0000256" key="11">
    <source>
        <dbReference type="ARBA" id="ARBA00045821"/>
    </source>
</evidence>
<dbReference type="GO" id="GO:0030154">
    <property type="term" value="P:cell differentiation"/>
    <property type="evidence" value="ECO:0007669"/>
    <property type="project" value="UniProtKB-KW"/>
</dbReference>